<dbReference type="Proteomes" id="UP000029986">
    <property type="component" value="Chromosome"/>
</dbReference>
<dbReference type="PRINTS" id="PR01438">
    <property type="entry name" value="UNVRSLSTRESS"/>
</dbReference>
<dbReference type="eggNOG" id="COG0589">
    <property type="taxonomic scope" value="Bacteria"/>
</dbReference>
<dbReference type="KEGG" id="hav:AT03_11025"/>
<evidence type="ECO:0000256" key="1">
    <source>
        <dbReference type="ARBA" id="ARBA00008791"/>
    </source>
</evidence>
<dbReference type="GeneID" id="98392187"/>
<proteinExistence type="inferred from homology"/>
<feature type="domain" description="UspA" evidence="2">
    <location>
        <begin position="204"/>
        <end position="275"/>
    </location>
</feature>
<dbReference type="InterPro" id="IPR006015">
    <property type="entry name" value="Universal_stress_UspA"/>
</dbReference>
<dbReference type="PANTHER" id="PTHR46268">
    <property type="entry name" value="STRESS RESPONSE PROTEIN NHAX"/>
    <property type="match status" value="1"/>
</dbReference>
<dbReference type="SMR" id="A0A097R2B2"/>
<dbReference type="Gene3D" id="3.40.50.12370">
    <property type="match status" value="1"/>
</dbReference>
<dbReference type="PANTHER" id="PTHR46268:SF15">
    <property type="entry name" value="UNIVERSAL STRESS PROTEIN HP_0031"/>
    <property type="match status" value="1"/>
</dbReference>
<dbReference type="PATRIC" id="fig|1453496.5.peg.2221"/>
<name>A0A097R2B2_HAFAL</name>
<dbReference type="RefSeq" id="WP_004118529.1">
    <property type="nucleotide sequence ID" value="NZ_CP009706.1"/>
</dbReference>
<dbReference type="SUPFAM" id="SSF52402">
    <property type="entry name" value="Adenine nucleotide alpha hydrolases-like"/>
    <property type="match status" value="2"/>
</dbReference>
<accession>A0A097R2B2</accession>
<dbReference type="Pfam" id="PF00582">
    <property type="entry name" value="Usp"/>
    <property type="match status" value="2"/>
</dbReference>
<dbReference type="OrthoDB" id="9804721at2"/>
<comment type="similarity">
    <text evidence="1">Belongs to the universal stress protein A family.</text>
</comment>
<dbReference type="HOGENOM" id="CLU_049301_5_1_6"/>
<dbReference type="EMBL" id="CP009706">
    <property type="protein sequence ID" value="AIU72858.1"/>
    <property type="molecule type" value="Genomic_DNA"/>
</dbReference>
<dbReference type="CDD" id="cd00293">
    <property type="entry name" value="USP-like"/>
    <property type="match status" value="2"/>
</dbReference>
<dbReference type="InterPro" id="IPR006016">
    <property type="entry name" value="UspA"/>
</dbReference>
<keyword evidence="4" id="KW-1185">Reference proteome</keyword>
<protein>
    <submittedName>
        <fullName evidence="3">Universal stress protein</fullName>
    </submittedName>
</protein>
<evidence type="ECO:0000259" key="2">
    <source>
        <dbReference type="Pfam" id="PF00582"/>
    </source>
</evidence>
<organism evidence="3 4">
    <name type="scientific">Hafnia alvei FB1</name>
    <dbReference type="NCBI Taxonomy" id="1453496"/>
    <lineage>
        <taxon>Bacteria</taxon>
        <taxon>Pseudomonadati</taxon>
        <taxon>Pseudomonadota</taxon>
        <taxon>Gammaproteobacteria</taxon>
        <taxon>Enterobacterales</taxon>
        <taxon>Hafniaceae</taxon>
        <taxon>Hafnia</taxon>
    </lineage>
</organism>
<feature type="domain" description="UspA" evidence="2">
    <location>
        <begin position="1"/>
        <end position="152"/>
    </location>
</feature>
<evidence type="ECO:0000313" key="4">
    <source>
        <dbReference type="Proteomes" id="UP000029986"/>
    </source>
</evidence>
<dbReference type="AlphaFoldDB" id="A0A097R2B2"/>
<reference evidence="3 4" key="1">
    <citation type="journal article" date="2014" name="Gut Pathog.">
        <title>Gene clusters of Hafnia alvei strain FB1 important in survival and pathogenesis: a draft genome perspective.</title>
        <authorList>
            <person name="Tan J.Y."/>
            <person name="Yin W.F."/>
            <person name="Chan K.G."/>
        </authorList>
    </citation>
    <scope>NUCLEOTIDE SEQUENCE [LARGE SCALE GENOMIC DNA]</scope>
    <source>
        <strain evidence="3 4">FB1</strain>
    </source>
</reference>
<sequence>MNNTVIACVDGSPSTRPVCEYAAWAAGKLGAPLALLHVLEKSETPAVSDLTGSIGIDSREQLTEALVRVEGERSRLLMAQGKAVLAGCAELLKQTGQPDAQLLQKHGALDEILAELGEVRLMVLGRRGTQNQVGSHLESVIRLQKNPVLIVPETFTPPARVMFAYDGSSESRKNLTRLTVSPLLHGLSCHIVMVNGDMSALQDAQAVLQEAGITTETRLLEDESVTGALCRYADAHDIDLTVMGACGHSRLRRFFIGSHTTEMLSESRQPLLMLR</sequence>
<evidence type="ECO:0000313" key="3">
    <source>
        <dbReference type="EMBL" id="AIU72858.1"/>
    </source>
</evidence>
<gene>
    <name evidence="3" type="ORF">AT03_11025</name>
</gene>